<comment type="caution">
    <text evidence="1">The sequence shown here is derived from an EMBL/GenBank/DDBJ whole genome shotgun (WGS) entry which is preliminary data.</text>
</comment>
<dbReference type="AlphaFoldDB" id="A0A5B0E3T8"/>
<evidence type="ECO:0000313" key="1">
    <source>
        <dbReference type="EMBL" id="KAA0973326.1"/>
    </source>
</evidence>
<dbReference type="RefSeq" id="WP_149620888.1">
    <property type="nucleotide sequence ID" value="NZ_VOBL01000029.1"/>
</dbReference>
<accession>A0A5B0E3T8</accession>
<dbReference type="Proteomes" id="UP000323856">
    <property type="component" value="Unassembled WGS sequence"/>
</dbReference>
<name>A0A5B0E3T8_9MICC</name>
<evidence type="ECO:0000313" key="2">
    <source>
        <dbReference type="Proteomes" id="UP000323856"/>
    </source>
</evidence>
<reference evidence="1 2" key="1">
    <citation type="submission" date="2019-07" db="EMBL/GenBank/DDBJ databases">
        <title>Analysis of the biochemical properties, biological activity and biotechnological potential of siderophores and biosurfactants produced by Antarctic psychrotolerant bacteria.</title>
        <authorList>
            <person name="Styczynski M."/>
            <person name="Krucon T."/>
            <person name="Decewicz P."/>
            <person name="Dziewit L."/>
        </authorList>
    </citation>
    <scope>NUCLEOTIDE SEQUENCE [LARGE SCALE GENOMIC DNA]</scope>
    <source>
        <strain evidence="1 2">ANT_H27</strain>
    </source>
</reference>
<proteinExistence type="predicted"/>
<gene>
    <name evidence="1" type="ORF">FQ154_18665</name>
</gene>
<protein>
    <submittedName>
        <fullName evidence="1">Uncharacterized protein</fullName>
    </submittedName>
</protein>
<sequence>MTVQINAQVNVLPYPIPLDIQGELLHASTVSLEQSIATINEVHQAMVRRYACRLFATTVWDDQGQPLRVFGLPELVEALNVGLGPDQDNRPTVAALHDILRRGRAVGIFVLLSHTTGPELRGMSPTAGGPHGKETT</sequence>
<organism evidence="1 2">
    <name type="scientific">Paeniglutamicibacter gangotriensis</name>
    <dbReference type="NCBI Taxonomy" id="254787"/>
    <lineage>
        <taxon>Bacteria</taxon>
        <taxon>Bacillati</taxon>
        <taxon>Actinomycetota</taxon>
        <taxon>Actinomycetes</taxon>
        <taxon>Micrococcales</taxon>
        <taxon>Micrococcaceae</taxon>
        <taxon>Paeniglutamicibacter</taxon>
    </lineage>
</organism>
<dbReference type="EMBL" id="VOBL01000029">
    <property type="protein sequence ID" value="KAA0973326.1"/>
    <property type="molecule type" value="Genomic_DNA"/>
</dbReference>